<name>A0A015J7I2_RHIIW</name>
<dbReference type="Gene3D" id="3.30.710.10">
    <property type="entry name" value="Potassium Channel Kv1.1, Chain A"/>
    <property type="match status" value="1"/>
</dbReference>
<feature type="domain" description="BTB" evidence="1">
    <location>
        <begin position="23"/>
        <end position="92"/>
    </location>
</feature>
<dbReference type="Pfam" id="PF07534">
    <property type="entry name" value="TLD"/>
    <property type="match status" value="1"/>
</dbReference>
<evidence type="ECO:0000259" key="2">
    <source>
        <dbReference type="PROSITE" id="PS51886"/>
    </source>
</evidence>
<feature type="domain" description="TLDc" evidence="2">
    <location>
        <begin position="290"/>
        <end position="463"/>
    </location>
</feature>
<evidence type="ECO:0008006" key="5">
    <source>
        <dbReference type="Google" id="ProtNLM"/>
    </source>
</evidence>
<evidence type="ECO:0000259" key="1">
    <source>
        <dbReference type="PROSITE" id="PS50097"/>
    </source>
</evidence>
<dbReference type="PROSITE" id="PS50097">
    <property type="entry name" value="BTB"/>
    <property type="match status" value="1"/>
</dbReference>
<gene>
    <name evidence="3" type="ORF">RirG_266880</name>
</gene>
<organism evidence="3 4">
    <name type="scientific">Rhizophagus irregularis (strain DAOM 197198w)</name>
    <name type="common">Glomus intraradices</name>
    <dbReference type="NCBI Taxonomy" id="1432141"/>
    <lineage>
        <taxon>Eukaryota</taxon>
        <taxon>Fungi</taxon>
        <taxon>Fungi incertae sedis</taxon>
        <taxon>Mucoromycota</taxon>
        <taxon>Glomeromycotina</taxon>
        <taxon>Glomeromycetes</taxon>
        <taxon>Glomerales</taxon>
        <taxon>Glomeraceae</taxon>
        <taxon>Rhizophagus</taxon>
    </lineage>
</organism>
<dbReference type="InterPro" id="IPR051481">
    <property type="entry name" value="BTB-POZ/Galectin-3-binding"/>
</dbReference>
<comment type="caution">
    <text evidence="3">The sequence shown here is derived from an EMBL/GenBank/DDBJ whole genome shotgun (WGS) entry which is preliminary data.</text>
</comment>
<protein>
    <recommendedName>
        <fullName evidence="5">Kelch-like protein 17</fullName>
    </recommendedName>
</protein>
<dbReference type="PROSITE" id="PS51886">
    <property type="entry name" value="TLDC"/>
    <property type="match status" value="1"/>
</dbReference>
<accession>A0A015J7I2</accession>
<dbReference type="AlphaFoldDB" id="A0A015J7I2"/>
<dbReference type="SUPFAM" id="SSF54695">
    <property type="entry name" value="POZ domain"/>
    <property type="match status" value="1"/>
</dbReference>
<dbReference type="InterPro" id="IPR006571">
    <property type="entry name" value="TLDc_dom"/>
</dbReference>
<dbReference type="InterPro" id="IPR011333">
    <property type="entry name" value="SKP1/BTB/POZ_sf"/>
</dbReference>
<dbReference type="PANTHER" id="PTHR24410">
    <property type="entry name" value="HL07962P-RELATED"/>
    <property type="match status" value="1"/>
</dbReference>
<keyword evidence="4" id="KW-1185">Reference proteome</keyword>
<reference evidence="3 4" key="1">
    <citation type="submission" date="2014-02" db="EMBL/GenBank/DDBJ databases">
        <title>Single nucleus genome sequencing reveals high similarity among nuclei of an endomycorrhizal fungus.</title>
        <authorList>
            <person name="Lin K."/>
            <person name="Geurts R."/>
            <person name="Zhang Z."/>
            <person name="Limpens E."/>
            <person name="Saunders D.G."/>
            <person name="Mu D."/>
            <person name="Pang E."/>
            <person name="Cao H."/>
            <person name="Cha H."/>
            <person name="Lin T."/>
            <person name="Zhou Q."/>
            <person name="Shang Y."/>
            <person name="Li Y."/>
            <person name="Ivanov S."/>
            <person name="Sharma T."/>
            <person name="Velzen R.V."/>
            <person name="Ruijter N.D."/>
            <person name="Aanen D.K."/>
            <person name="Win J."/>
            <person name="Kamoun S."/>
            <person name="Bisseling T."/>
            <person name="Huang S."/>
        </authorList>
    </citation>
    <scope>NUCLEOTIDE SEQUENCE [LARGE SCALE GENOMIC DNA]</scope>
    <source>
        <strain evidence="4">DAOM197198w</strain>
    </source>
</reference>
<sequence length="465" mass="54442">MESKFWPELMNGLEQLFEKKENYDVIIQAGEEPNVQEIYAHSIILCCQSNYFRSNLKEKKDGKFIFKKSNIPPKILENIIRFLYCGKINLSLESASDILTLLTTTNEFELHSLVKYIQEFLIDNQKEFIKNNAMKFLENIFQSETFELLRNYCLEIICDTPELLFEEHTFLKLSSQMIEFILKQENITSDEIGIWNNLIKWAYAQNPNIDQDPSNWTNDDIEVMKRTTHRLIPLIRFQDISSDDYYEKVFPYEELLPKKLKGEIMQFYLVSNATKIISSLPSRRSKCDSVIITKQHFAIFASWIEKKNDSYYNEKNIPYSFNLLYRASRDGNTAAAFHNICDNKGSTIVIAKITNSEQIIGGYNPLDWKPILNNDNYYKPTNDSFIFSFADRNNFQTAKVSYPKEDQQQYSILGMSDYGPIFGDGNDLWCKNNGAWSCNPRTYYSIDLPRNFNANDYEVFQVVKN</sequence>
<dbReference type="OrthoDB" id="6359816at2759"/>
<dbReference type="HOGENOM" id="CLU_021542_0_1_1"/>
<dbReference type="Proteomes" id="UP000022910">
    <property type="component" value="Unassembled WGS sequence"/>
</dbReference>
<dbReference type="Pfam" id="PF00651">
    <property type="entry name" value="BTB"/>
    <property type="match status" value="1"/>
</dbReference>
<evidence type="ECO:0000313" key="3">
    <source>
        <dbReference type="EMBL" id="EXX50844.1"/>
    </source>
</evidence>
<dbReference type="PANTHER" id="PTHR24410:SF23">
    <property type="entry name" value="BTB DOMAIN-CONTAINING PROTEIN-RELATED"/>
    <property type="match status" value="1"/>
</dbReference>
<dbReference type="InterPro" id="IPR000210">
    <property type="entry name" value="BTB/POZ_dom"/>
</dbReference>
<dbReference type="EMBL" id="JEMT01029763">
    <property type="protein sequence ID" value="EXX50844.1"/>
    <property type="molecule type" value="Genomic_DNA"/>
</dbReference>
<dbReference type="SMART" id="SM00225">
    <property type="entry name" value="BTB"/>
    <property type="match status" value="1"/>
</dbReference>
<proteinExistence type="predicted"/>
<dbReference type="CDD" id="cd18186">
    <property type="entry name" value="BTB_POZ_ZBTB_KLHL-like"/>
    <property type="match status" value="1"/>
</dbReference>
<evidence type="ECO:0000313" key="4">
    <source>
        <dbReference type="Proteomes" id="UP000022910"/>
    </source>
</evidence>